<dbReference type="PANTHER" id="PTHR24100:SF149">
    <property type="entry name" value="BG-LIKE ANTIGEN 1-RELATED"/>
    <property type="match status" value="1"/>
</dbReference>
<evidence type="ECO:0000256" key="2">
    <source>
        <dbReference type="ARBA" id="ARBA00022692"/>
    </source>
</evidence>
<name>A0A7K4LUJ5_9AVES</name>
<dbReference type="InterPro" id="IPR013106">
    <property type="entry name" value="Ig_V-set"/>
</dbReference>
<feature type="non-terminal residue" evidence="10">
    <location>
        <position position="177"/>
    </location>
</feature>
<dbReference type="SUPFAM" id="SSF48726">
    <property type="entry name" value="Immunoglobulin"/>
    <property type="match status" value="1"/>
</dbReference>
<evidence type="ECO:0000256" key="7">
    <source>
        <dbReference type="SAM" id="Phobius"/>
    </source>
</evidence>
<dbReference type="AlphaFoldDB" id="A0A7K4LUJ5"/>
<dbReference type="GO" id="GO:0050852">
    <property type="term" value="P:T cell receptor signaling pathway"/>
    <property type="evidence" value="ECO:0007669"/>
    <property type="project" value="TreeGrafter"/>
</dbReference>
<dbReference type="FunFam" id="2.60.40.10:FF:000183">
    <property type="entry name" value="Myelin-oligodendrocyte glycoprotein"/>
    <property type="match status" value="1"/>
</dbReference>
<gene>
    <name evidence="10" type="primary">Mog_1</name>
    <name evidence="10" type="ORF">CRYUND_R05488</name>
</gene>
<dbReference type="PANTHER" id="PTHR24100">
    <property type="entry name" value="BUTYROPHILIN"/>
    <property type="match status" value="1"/>
</dbReference>
<dbReference type="GO" id="GO:0009897">
    <property type="term" value="C:external side of plasma membrane"/>
    <property type="evidence" value="ECO:0007669"/>
    <property type="project" value="TreeGrafter"/>
</dbReference>
<feature type="transmembrane region" description="Helical" evidence="7">
    <location>
        <begin position="148"/>
        <end position="171"/>
    </location>
</feature>
<dbReference type="InterPro" id="IPR003599">
    <property type="entry name" value="Ig_sub"/>
</dbReference>
<dbReference type="GO" id="GO:0005102">
    <property type="term" value="F:signaling receptor binding"/>
    <property type="evidence" value="ECO:0007669"/>
    <property type="project" value="TreeGrafter"/>
</dbReference>
<dbReference type="PROSITE" id="PS50835">
    <property type="entry name" value="IG_LIKE"/>
    <property type="match status" value="1"/>
</dbReference>
<evidence type="ECO:0000256" key="3">
    <source>
        <dbReference type="ARBA" id="ARBA00022989"/>
    </source>
</evidence>
<protein>
    <submittedName>
        <fullName evidence="10">MOG protein</fullName>
    </submittedName>
</protein>
<keyword evidence="4 7" id="KW-0472">Membrane</keyword>
<keyword evidence="3 7" id="KW-1133">Transmembrane helix</keyword>
<dbReference type="InterPro" id="IPR013783">
    <property type="entry name" value="Ig-like_fold"/>
</dbReference>
<dbReference type="Proteomes" id="UP000534426">
    <property type="component" value="Unassembled WGS sequence"/>
</dbReference>
<keyword evidence="8" id="KW-0732">Signal</keyword>
<keyword evidence="11" id="KW-1185">Reference proteome</keyword>
<dbReference type="Pfam" id="PF07686">
    <property type="entry name" value="V-set"/>
    <property type="match status" value="1"/>
</dbReference>
<proteinExistence type="predicted"/>
<evidence type="ECO:0000256" key="6">
    <source>
        <dbReference type="ARBA" id="ARBA00023319"/>
    </source>
</evidence>
<organism evidence="10 11">
    <name type="scientific">Crypturellus undulatus</name>
    <dbReference type="NCBI Taxonomy" id="48396"/>
    <lineage>
        <taxon>Eukaryota</taxon>
        <taxon>Metazoa</taxon>
        <taxon>Chordata</taxon>
        <taxon>Craniata</taxon>
        <taxon>Vertebrata</taxon>
        <taxon>Euteleostomi</taxon>
        <taxon>Archelosauria</taxon>
        <taxon>Archosauria</taxon>
        <taxon>Dinosauria</taxon>
        <taxon>Saurischia</taxon>
        <taxon>Theropoda</taxon>
        <taxon>Coelurosauria</taxon>
        <taxon>Aves</taxon>
        <taxon>Palaeognathae</taxon>
        <taxon>Tinamiformes</taxon>
        <taxon>Tinamidae</taxon>
        <taxon>Crypturellus</taxon>
    </lineage>
</organism>
<evidence type="ECO:0000256" key="8">
    <source>
        <dbReference type="SAM" id="SignalP"/>
    </source>
</evidence>
<dbReference type="SMART" id="SM00406">
    <property type="entry name" value="IGv"/>
    <property type="match status" value="1"/>
</dbReference>
<comment type="subcellular location">
    <subcellularLocation>
        <location evidence="1">Membrane</location>
    </subcellularLocation>
</comment>
<feature type="domain" description="Ig-like" evidence="9">
    <location>
        <begin position="3"/>
        <end position="138"/>
    </location>
</feature>
<dbReference type="EMBL" id="VWPW01022636">
    <property type="protein sequence ID" value="NWJ07599.1"/>
    <property type="molecule type" value="Genomic_DNA"/>
</dbReference>
<reference evidence="10 11" key="1">
    <citation type="submission" date="2019-09" db="EMBL/GenBank/DDBJ databases">
        <title>Bird 10,000 Genomes (B10K) Project - Family phase.</title>
        <authorList>
            <person name="Zhang G."/>
        </authorList>
    </citation>
    <scope>NUCLEOTIDE SEQUENCE [LARGE SCALE GENOMIC DNA]</scope>
    <source>
        <strain evidence="10">B10K-MSB-37135</strain>
        <tissue evidence="10">Heart</tissue>
    </source>
</reference>
<dbReference type="SMART" id="SM00409">
    <property type="entry name" value="IG"/>
    <property type="match status" value="1"/>
</dbReference>
<feature type="non-terminal residue" evidence="10">
    <location>
        <position position="1"/>
    </location>
</feature>
<dbReference type="Gene3D" id="2.60.40.10">
    <property type="entry name" value="Immunoglobulins"/>
    <property type="match status" value="1"/>
</dbReference>
<dbReference type="InterPro" id="IPR007110">
    <property type="entry name" value="Ig-like_dom"/>
</dbReference>
<dbReference type="InterPro" id="IPR036179">
    <property type="entry name" value="Ig-like_dom_sf"/>
</dbReference>
<comment type="caution">
    <text evidence="10">The sequence shown here is derived from an EMBL/GenBank/DDBJ whole genome shotgun (WGS) entry which is preliminary data.</text>
</comment>
<dbReference type="GO" id="GO:0001817">
    <property type="term" value="P:regulation of cytokine production"/>
    <property type="evidence" value="ECO:0007669"/>
    <property type="project" value="TreeGrafter"/>
</dbReference>
<dbReference type="InterPro" id="IPR003598">
    <property type="entry name" value="Ig_sub2"/>
</dbReference>
<dbReference type="SMART" id="SM00408">
    <property type="entry name" value="IGc2"/>
    <property type="match status" value="1"/>
</dbReference>
<evidence type="ECO:0000256" key="5">
    <source>
        <dbReference type="ARBA" id="ARBA00023157"/>
    </source>
</evidence>
<sequence>FIPPIRELSVSLLFLRVLLHVTAQLNLVGPDHPLSVTVGQDVVLPCQLSPTLNAQTMTVRWIRPLLSQTVHLYRDGVDLYFKKIGEYQGRTKLSHDGLVRGKLDLIIADVRPSDDGLYVCTVQNDAGYAETEVELDVSAPFFHNAHPWQVALAVMVVILLTLILGLSVYIVRLLKKK</sequence>
<keyword evidence="2 7" id="KW-0812">Transmembrane</keyword>
<accession>A0A7K4LUJ5</accession>
<dbReference type="InterPro" id="IPR050504">
    <property type="entry name" value="IgSF_BTN/MOG"/>
</dbReference>
<evidence type="ECO:0000313" key="11">
    <source>
        <dbReference type="Proteomes" id="UP000534426"/>
    </source>
</evidence>
<evidence type="ECO:0000256" key="1">
    <source>
        <dbReference type="ARBA" id="ARBA00004370"/>
    </source>
</evidence>
<keyword evidence="6" id="KW-0393">Immunoglobulin domain</keyword>
<evidence type="ECO:0000256" key="4">
    <source>
        <dbReference type="ARBA" id="ARBA00023136"/>
    </source>
</evidence>
<keyword evidence="5" id="KW-1015">Disulfide bond</keyword>
<evidence type="ECO:0000259" key="9">
    <source>
        <dbReference type="PROSITE" id="PS50835"/>
    </source>
</evidence>
<feature type="signal peptide" evidence="8">
    <location>
        <begin position="1"/>
        <end position="23"/>
    </location>
</feature>
<evidence type="ECO:0000313" key="10">
    <source>
        <dbReference type="EMBL" id="NWJ07599.1"/>
    </source>
</evidence>
<feature type="chain" id="PRO_5029504861" evidence="8">
    <location>
        <begin position="24"/>
        <end position="177"/>
    </location>
</feature>